<proteinExistence type="predicted"/>
<reference evidence="2" key="2">
    <citation type="submission" date="2015-07" db="EMBL/GenBank/DDBJ databases">
        <authorList>
            <person name="Noorani M."/>
        </authorList>
    </citation>
    <scope>NUCLEOTIDE SEQUENCE</scope>
    <source>
        <strain evidence="2">Yugu1</strain>
    </source>
</reference>
<accession>A0A368RPP4</accession>
<feature type="compositionally biased region" description="Basic residues" evidence="1">
    <location>
        <begin position="68"/>
        <end position="79"/>
    </location>
</feature>
<sequence>MTHQHGARQHVCVLDSCSGEAGRSDRTDAGDALSDCAGYYGGATISAREDFFDGGAYDEAEKELGRGRGGRRRPLRAGVHRTPPPHGHGVRRRQEDEGPGQRRRRPRRLALGRQT</sequence>
<evidence type="ECO:0000313" key="2">
    <source>
        <dbReference type="EMBL" id="RCV32111.1"/>
    </source>
</evidence>
<gene>
    <name evidence="2" type="ORF">SETIT_6G231800v2</name>
</gene>
<feature type="region of interest" description="Disordered" evidence="1">
    <location>
        <begin position="61"/>
        <end position="115"/>
    </location>
</feature>
<evidence type="ECO:0000256" key="1">
    <source>
        <dbReference type="SAM" id="MobiDB-lite"/>
    </source>
</evidence>
<name>A0A368RPP4_SETIT</name>
<organism evidence="2">
    <name type="scientific">Setaria italica</name>
    <name type="common">Foxtail millet</name>
    <name type="synonym">Panicum italicum</name>
    <dbReference type="NCBI Taxonomy" id="4555"/>
    <lineage>
        <taxon>Eukaryota</taxon>
        <taxon>Viridiplantae</taxon>
        <taxon>Streptophyta</taxon>
        <taxon>Embryophyta</taxon>
        <taxon>Tracheophyta</taxon>
        <taxon>Spermatophyta</taxon>
        <taxon>Magnoliopsida</taxon>
        <taxon>Liliopsida</taxon>
        <taxon>Poales</taxon>
        <taxon>Poaceae</taxon>
        <taxon>PACMAD clade</taxon>
        <taxon>Panicoideae</taxon>
        <taxon>Panicodae</taxon>
        <taxon>Paniceae</taxon>
        <taxon>Cenchrinae</taxon>
        <taxon>Setaria</taxon>
    </lineage>
</organism>
<protein>
    <submittedName>
        <fullName evidence="2">Uncharacterized protein</fullName>
    </submittedName>
</protein>
<dbReference type="OrthoDB" id="764172at2759"/>
<feature type="compositionally biased region" description="Basic residues" evidence="1">
    <location>
        <begin position="101"/>
        <end position="115"/>
    </location>
</feature>
<dbReference type="EMBL" id="CM003533">
    <property type="protein sequence ID" value="RCV32111.1"/>
    <property type="molecule type" value="Genomic_DNA"/>
</dbReference>
<reference evidence="2" key="1">
    <citation type="journal article" date="2012" name="Nat. Biotechnol.">
        <title>Reference genome sequence of the model plant Setaria.</title>
        <authorList>
            <person name="Bennetzen J.L."/>
            <person name="Schmutz J."/>
            <person name="Wang H."/>
            <person name="Percifield R."/>
            <person name="Hawkins J."/>
            <person name="Pontaroli A.C."/>
            <person name="Estep M."/>
            <person name="Feng L."/>
            <person name="Vaughn J.N."/>
            <person name="Grimwood J."/>
            <person name="Jenkins J."/>
            <person name="Barry K."/>
            <person name="Lindquist E."/>
            <person name="Hellsten U."/>
            <person name="Deshpande S."/>
            <person name="Wang X."/>
            <person name="Wu X."/>
            <person name="Mitros T."/>
            <person name="Triplett J."/>
            <person name="Yang X."/>
            <person name="Ye C.Y."/>
            <person name="Mauro-Herrera M."/>
            <person name="Wang L."/>
            <person name="Li P."/>
            <person name="Sharma M."/>
            <person name="Sharma R."/>
            <person name="Ronald P.C."/>
            <person name="Panaud O."/>
            <person name="Kellogg E.A."/>
            <person name="Brutnell T.P."/>
            <person name="Doust A.N."/>
            <person name="Tuskan G.A."/>
            <person name="Rokhsar D."/>
            <person name="Devos K.M."/>
        </authorList>
    </citation>
    <scope>NUCLEOTIDE SEQUENCE [LARGE SCALE GENOMIC DNA]</scope>
    <source>
        <strain evidence="2">Yugu1</strain>
    </source>
</reference>
<dbReference type="AlphaFoldDB" id="A0A368RPP4"/>